<name>A0A831U2E1_GEOME</name>
<dbReference type="GO" id="GO:0006397">
    <property type="term" value="P:mRNA processing"/>
    <property type="evidence" value="ECO:0007669"/>
    <property type="project" value="UniProtKB-KW"/>
</dbReference>
<feature type="region of interest" description="Disordered" evidence="9">
    <location>
        <begin position="422"/>
        <end position="454"/>
    </location>
</feature>
<comment type="caution">
    <text evidence="13">The sequence shown here is derived from an EMBL/GenBank/DDBJ whole genome shotgun (WGS) entry which is preliminary data.</text>
</comment>
<dbReference type="Gene3D" id="3.30.460.10">
    <property type="entry name" value="Beta Polymerase, domain 2"/>
    <property type="match status" value="1"/>
</dbReference>
<dbReference type="Pfam" id="PF12626">
    <property type="entry name" value="PolyA_pol_arg_C"/>
    <property type="match status" value="1"/>
</dbReference>
<dbReference type="InterPro" id="IPR043519">
    <property type="entry name" value="NT_sf"/>
</dbReference>
<comment type="function">
    <text evidence="7">Adds poly(A) tail to the 3' end of many RNAs, which usually targets these RNAs for decay. Plays a significant role in the global control of gene expression, through influencing the rate of transcript degradation, and in the general RNA quality control.</text>
</comment>
<dbReference type="GO" id="GO:0005524">
    <property type="term" value="F:ATP binding"/>
    <property type="evidence" value="ECO:0007669"/>
    <property type="project" value="UniProtKB-UniRule"/>
</dbReference>
<dbReference type="SUPFAM" id="SSF81891">
    <property type="entry name" value="Poly A polymerase C-terminal region-like"/>
    <property type="match status" value="1"/>
</dbReference>
<comment type="similarity">
    <text evidence="7 8">Belongs to the tRNA nucleotidyltransferase/poly(A) polymerase family.</text>
</comment>
<feature type="domain" description="Polymerase A arginine-rich C-terminal" evidence="11">
    <location>
        <begin position="332"/>
        <end position="448"/>
    </location>
</feature>
<dbReference type="EMBL" id="DSOV01000007">
    <property type="protein sequence ID" value="HEN41088.1"/>
    <property type="molecule type" value="Genomic_DNA"/>
</dbReference>
<dbReference type="SUPFAM" id="SSF81301">
    <property type="entry name" value="Nucleotidyltransferase"/>
    <property type="match status" value="1"/>
</dbReference>
<dbReference type="GO" id="GO:0043633">
    <property type="term" value="P:polyadenylation-dependent RNA catabolic process"/>
    <property type="evidence" value="ECO:0007669"/>
    <property type="project" value="InterPro"/>
</dbReference>
<feature type="active site" evidence="7">
    <location>
        <position position="60"/>
    </location>
</feature>
<evidence type="ECO:0000259" key="10">
    <source>
        <dbReference type="Pfam" id="PF01743"/>
    </source>
</evidence>
<evidence type="ECO:0000256" key="8">
    <source>
        <dbReference type="RuleBase" id="RU003953"/>
    </source>
</evidence>
<dbReference type="AlphaFoldDB" id="A0A831U2E1"/>
<feature type="domain" description="Poly A polymerase head" evidence="10">
    <location>
        <begin position="42"/>
        <end position="188"/>
    </location>
</feature>
<evidence type="ECO:0000256" key="3">
    <source>
        <dbReference type="ARBA" id="ARBA00022741"/>
    </source>
</evidence>
<keyword evidence="1 7" id="KW-0507">mRNA processing</keyword>
<reference evidence="13" key="1">
    <citation type="journal article" date="2020" name="mSystems">
        <title>Genome- and Community-Level Interaction Insights into Carbon Utilization and Element Cycling Functions of Hydrothermarchaeota in Hydrothermal Sediment.</title>
        <authorList>
            <person name="Zhou Z."/>
            <person name="Liu Y."/>
            <person name="Xu W."/>
            <person name="Pan J."/>
            <person name="Luo Z.H."/>
            <person name="Li M."/>
        </authorList>
    </citation>
    <scope>NUCLEOTIDE SEQUENCE [LARGE SCALE GENOMIC DNA]</scope>
    <source>
        <strain evidence="13">SpSt-349</strain>
    </source>
</reference>
<comment type="catalytic activity">
    <reaction evidence="7">
        <text>RNA(n) + ATP = RNA(n)-3'-adenine ribonucleotide + diphosphate</text>
        <dbReference type="Rhea" id="RHEA:11332"/>
        <dbReference type="Rhea" id="RHEA-COMP:14527"/>
        <dbReference type="Rhea" id="RHEA-COMP:17347"/>
        <dbReference type="ChEBI" id="CHEBI:30616"/>
        <dbReference type="ChEBI" id="CHEBI:33019"/>
        <dbReference type="ChEBI" id="CHEBI:140395"/>
        <dbReference type="ChEBI" id="CHEBI:173115"/>
        <dbReference type="EC" id="2.7.7.19"/>
    </reaction>
</comment>
<keyword evidence="4 7" id="KW-0067">ATP-binding</keyword>
<feature type="compositionally biased region" description="Low complexity" evidence="9">
    <location>
        <begin position="109"/>
        <end position="121"/>
    </location>
</feature>
<evidence type="ECO:0000256" key="4">
    <source>
        <dbReference type="ARBA" id="ARBA00022840"/>
    </source>
</evidence>
<evidence type="ECO:0000259" key="11">
    <source>
        <dbReference type="Pfam" id="PF12626"/>
    </source>
</evidence>
<feature type="region of interest" description="Disordered" evidence="9">
    <location>
        <begin position="109"/>
        <end position="133"/>
    </location>
</feature>
<evidence type="ECO:0000259" key="12">
    <source>
        <dbReference type="Pfam" id="PF12627"/>
    </source>
</evidence>
<evidence type="ECO:0000256" key="2">
    <source>
        <dbReference type="ARBA" id="ARBA00022679"/>
    </source>
</evidence>
<dbReference type="InterPro" id="IPR052191">
    <property type="entry name" value="tRNA_ntf/polyA_polymerase_I"/>
</dbReference>
<gene>
    <name evidence="7 13" type="primary">pcnB</name>
    <name evidence="13" type="ORF">ENQ87_01745</name>
</gene>
<dbReference type="FunFam" id="3.30.460.10:FF:000035">
    <property type="entry name" value="Poly(A) polymerase I"/>
    <property type="match status" value="1"/>
</dbReference>
<evidence type="ECO:0000256" key="6">
    <source>
        <dbReference type="ARBA" id="ARBA00023163"/>
    </source>
</evidence>
<evidence type="ECO:0000256" key="9">
    <source>
        <dbReference type="SAM" id="MobiDB-lite"/>
    </source>
</evidence>
<organism evidence="13">
    <name type="scientific">Geobacter metallireducens</name>
    <dbReference type="NCBI Taxonomy" id="28232"/>
    <lineage>
        <taxon>Bacteria</taxon>
        <taxon>Pseudomonadati</taxon>
        <taxon>Thermodesulfobacteriota</taxon>
        <taxon>Desulfuromonadia</taxon>
        <taxon>Geobacterales</taxon>
        <taxon>Geobacteraceae</taxon>
        <taxon>Geobacter</taxon>
    </lineage>
</organism>
<dbReference type="GO" id="GO:0003723">
    <property type="term" value="F:RNA binding"/>
    <property type="evidence" value="ECO:0007669"/>
    <property type="project" value="UniProtKB-UniRule"/>
</dbReference>
<dbReference type="EC" id="2.7.7.19" evidence="7"/>
<proteinExistence type="inferred from homology"/>
<keyword evidence="3 7" id="KW-0547">Nucleotide-binding</keyword>
<feature type="active site" evidence="7">
    <location>
        <position position="157"/>
    </location>
</feature>
<dbReference type="Pfam" id="PF01743">
    <property type="entry name" value="PolyA_pol"/>
    <property type="match status" value="1"/>
</dbReference>
<dbReference type="PANTHER" id="PTHR43051:SF1">
    <property type="entry name" value="POLYNUCLEOTIDE ADENYLYLTRANSFERASE FAMILY PROTEIN"/>
    <property type="match status" value="1"/>
</dbReference>
<keyword evidence="2 7" id="KW-0808">Transferase</keyword>
<accession>A0A831U2E1</accession>
<dbReference type="InterPro" id="IPR032828">
    <property type="entry name" value="PolyA_RNA-bd"/>
</dbReference>
<evidence type="ECO:0000256" key="5">
    <source>
        <dbReference type="ARBA" id="ARBA00022884"/>
    </source>
</evidence>
<feature type="compositionally biased region" description="Basic residues" evidence="9">
    <location>
        <begin position="438"/>
        <end position="454"/>
    </location>
</feature>
<feature type="domain" description="tRNA nucleotidyltransferase/poly(A) polymerase RNA and SrmB- binding" evidence="12">
    <location>
        <begin position="215"/>
        <end position="277"/>
    </location>
</feature>
<evidence type="ECO:0000256" key="7">
    <source>
        <dbReference type="HAMAP-Rule" id="MF_00957"/>
    </source>
</evidence>
<dbReference type="InterPro" id="IPR025866">
    <property type="entry name" value="PolyA_pol_arg_C_dom"/>
</dbReference>
<keyword evidence="5 7" id="KW-0694">RNA-binding</keyword>
<feature type="active site" evidence="7">
    <location>
        <position position="62"/>
    </location>
</feature>
<dbReference type="InterPro" id="IPR002646">
    <property type="entry name" value="PolA_pol_head_dom"/>
</dbReference>
<dbReference type="Gene3D" id="1.10.3090.10">
    <property type="entry name" value="cca-adding enzyme, domain 2"/>
    <property type="match status" value="1"/>
</dbReference>
<dbReference type="PANTHER" id="PTHR43051">
    <property type="entry name" value="POLYNUCLEOTIDE ADENYLYLTRANSFERASE FAMILY PROTEIN"/>
    <property type="match status" value="1"/>
</dbReference>
<dbReference type="InterPro" id="IPR010206">
    <property type="entry name" value="PolA_pol_I"/>
</dbReference>
<protein>
    <recommendedName>
        <fullName evidence="7">Poly(A) polymerase I</fullName>
        <shortName evidence="7">PAP I</shortName>
        <ecNumber evidence="7">2.7.7.19</ecNumber>
    </recommendedName>
</protein>
<dbReference type="GO" id="GO:1990817">
    <property type="term" value="F:poly(A) RNA polymerase activity"/>
    <property type="evidence" value="ECO:0007669"/>
    <property type="project" value="UniProtKB-UniRule"/>
</dbReference>
<evidence type="ECO:0000313" key="13">
    <source>
        <dbReference type="EMBL" id="HEN41088.1"/>
    </source>
</evidence>
<dbReference type="Pfam" id="PF12627">
    <property type="entry name" value="PolyA_pol_RNAbd"/>
    <property type="match status" value="1"/>
</dbReference>
<keyword evidence="13" id="KW-0548">Nucleotidyltransferase</keyword>
<dbReference type="CDD" id="cd05398">
    <property type="entry name" value="NT_ClassII-CCAase"/>
    <property type="match status" value="1"/>
</dbReference>
<keyword evidence="6 7" id="KW-0804">Transcription</keyword>
<sequence length="454" mass="50874">MKATMNREPVIIARPDHPISRSMVSPNALRVLYRLKDNGYIAYLVGGCVRDLLLGREPKDFDVATDATPNQVKRLFRNCRLVGRRFRLAHIHYQDEIIEVATFRALAPEEPGEAEAAPPAEGDGERSRRPRHLVSDEGMVLRDNVFGTPEEDALRRDFTVNALAYSIADFSIIDYANGMEDLRRGVIRTIGDPVVRFTEDPVRMIRAVRFAAILGFTVEEATWRAILELAPAITRATPPRLYEEVLKLFLSGEGERVYQLLRQTGLFSHLFPRFSAWLDRESDGFPHSGIGKALEWVDGQVGSGEPVSPPLLLALMFGEYVEERAGELIVAGMQVPDAVNEAMAGFLGEQAPIIAIPQRIALAVREILLLQHRLAKIPGKRPQGVLARSCFAEALAYLRCRCAVTGEGEKVLAWWERYSRDNTMPPVEPGTGDGEAKHPKRRRRRGKRRRPVNA</sequence>
<evidence type="ECO:0000256" key="1">
    <source>
        <dbReference type="ARBA" id="ARBA00022664"/>
    </source>
</evidence>
<dbReference type="HAMAP" id="MF_00957">
    <property type="entry name" value="PolyA_pol"/>
    <property type="match status" value="1"/>
</dbReference>
<dbReference type="NCBIfam" id="TIGR01942">
    <property type="entry name" value="pcnB"/>
    <property type="match status" value="1"/>
</dbReference>